<name>A0A174C9K3_9FIRM</name>
<gene>
    <name evidence="1" type="ORF">ERS852456_01585</name>
</gene>
<reference evidence="1 2" key="1">
    <citation type="submission" date="2015-09" db="EMBL/GenBank/DDBJ databases">
        <authorList>
            <consortium name="Pathogen Informatics"/>
        </authorList>
    </citation>
    <scope>NUCLEOTIDE SEQUENCE [LARGE SCALE GENOMIC DNA]</scope>
    <source>
        <strain evidence="1 2">2789STDY5834841</strain>
    </source>
</reference>
<proteinExistence type="predicted"/>
<protein>
    <submittedName>
        <fullName evidence="1">Uncharacterized protein</fullName>
    </submittedName>
</protein>
<sequence>MYDIYFSYFDGNDHLCTNVDKIEIPTSSGIRTYSGDEIASQHFRIHSEIYLYSSSTSYTISTTGLKAIEIRKK</sequence>
<dbReference type="Proteomes" id="UP000095787">
    <property type="component" value="Unassembled WGS sequence"/>
</dbReference>
<evidence type="ECO:0000313" key="2">
    <source>
        <dbReference type="Proteomes" id="UP000095787"/>
    </source>
</evidence>
<dbReference type="AlphaFoldDB" id="A0A174C9K3"/>
<organism evidence="1 2">
    <name type="scientific">[Ruminococcus] torques</name>
    <dbReference type="NCBI Taxonomy" id="33039"/>
    <lineage>
        <taxon>Bacteria</taxon>
        <taxon>Bacillati</taxon>
        <taxon>Bacillota</taxon>
        <taxon>Clostridia</taxon>
        <taxon>Lachnospirales</taxon>
        <taxon>Lachnospiraceae</taxon>
        <taxon>Mediterraneibacter</taxon>
    </lineage>
</organism>
<evidence type="ECO:0000313" key="1">
    <source>
        <dbReference type="EMBL" id="CUO08939.1"/>
    </source>
</evidence>
<dbReference type="EMBL" id="CYZO01000018">
    <property type="protein sequence ID" value="CUO08939.1"/>
    <property type="molecule type" value="Genomic_DNA"/>
</dbReference>
<accession>A0A174C9K3</accession>